<proteinExistence type="predicted"/>
<comment type="caution">
    <text evidence="9">The sequence shown here is derived from an EMBL/GenBank/DDBJ whole genome shotgun (WGS) entry which is preliminary data.</text>
</comment>
<sequence>MLKLNNKQRVAIVGVLLQCLGLLPGVAAVKVKAALWRDDRPIVRVTEPYTFARSGTAVMLIKEVDLSKNGKNLLGHILREIRLGFVIAPANIVRQIEYNISTTIHKNKHHTNDQGHCLMSEPRVTPLFTLPIPYEIYFEDHVEPSYKHVWEAPYVAGMHDYAIFWVNCAKEVKVTFDLTVTMTNLDETGARTHLLPADAMLPWLYWSASALYLASMLAWRTFLSAPPGSAARVHDIMTAMLLFKALGSLTLGGRFYMIAVTGLPEEWEWINVFFRAARGVFLFGVILVAGGGWLILQPDLPRLEKVLVCMLVPTQMFAYLMKMLIDEEGAAGQGYLFWQHILHGIDVVCFFFILVPLTRYIWLLDRTQAFGHKLNYRGITGSDFLRFMQCEDPAVRLDDRLRQLRHVYMILIAFEFFPRLLMHYGKDFLPFHQRWLLLLAREVLNFAFYCVLGRAAMSFIEKARPAEQCSIESENVVRQVV</sequence>
<dbReference type="AlphaFoldDB" id="A0AAE0GKR7"/>
<evidence type="ECO:0000256" key="6">
    <source>
        <dbReference type="SAM" id="Phobius"/>
    </source>
</evidence>
<feature type="domain" description="GOST seven transmembrane" evidence="7">
    <location>
        <begin position="204"/>
        <end position="364"/>
    </location>
</feature>
<feature type="transmembrane region" description="Helical" evidence="6">
    <location>
        <begin position="341"/>
        <end position="362"/>
    </location>
</feature>
<evidence type="ECO:0000256" key="1">
    <source>
        <dbReference type="ARBA" id="ARBA00004141"/>
    </source>
</evidence>
<keyword evidence="3" id="KW-0732">Signal</keyword>
<dbReference type="PANTHER" id="PTHR21229:SF2">
    <property type="entry name" value="RE59932P"/>
    <property type="match status" value="1"/>
</dbReference>
<feature type="transmembrane region" description="Helical" evidence="6">
    <location>
        <begin position="276"/>
        <end position="296"/>
    </location>
</feature>
<evidence type="ECO:0000256" key="4">
    <source>
        <dbReference type="ARBA" id="ARBA00022989"/>
    </source>
</evidence>
<keyword evidence="2 6" id="KW-0812">Transmembrane</keyword>
<evidence type="ECO:0000313" key="10">
    <source>
        <dbReference type="Proteomes" id="UP001190700"/>
    </source>
</evidence>
<evidence type="ECO:0000256" key="2">
    <source>
        <dbReference type="ARBA" id="ARBA00022692"/>
    </source>
</evidence>
<dbReference type="GO" id="GO:0005794">
    <property type="term" value="C:Golgi apparatus"/>
    <property type="evidence" value="ECO:0007669"/>
    <property type="project" value="TreeGrafter"/>
</dbReference>
<feature type="domain" description="CAND6/7 N-terminal" evidence="8">
    <location>
        <begin position="37"/>
        <end position="184"/>
    </location>
</feature>
<accession>A0AAE0GKR7</accession>
<protein>
    <submittedName>
        <fullName evidence="9">Uncharacterized protein</fullName>
    </submittedName>
</protein>
<evidence type="ECO:0000259" key="8">
    <source>
        <dbReference type="Pfam" id="PF21904"/>
    </source>
</evidence>
<gene>
    <name evidence="9" type="ORF">CYMTET_12388</name>
</gene>
<dbReference type="PANTHER" id="PTHR21229">
    <property type="entry name" value="LUNG SEVEN TRANSMEMBRANE RECEPTOR"/>
    <property type="match status" value="1"/>
</dbReference>
<dbReference type="InterPro" id="IPR053937">
    <property type="entry name" value="GOST_TM"/>
</dbReference>
<evidence type="ECO:0000256" key="3">
    <source>
        <dbReference type="ARBA" id="ARBA00022729"/>
    </source>
</evidence>
<keyword evidence="5 6" id="KW-0472">Membrane</keyword>
<feature type="transmembrane region" description="Helical" evidence="6">
    <location>
        <begin position="235"/>
        <end position="256"/>
    </location>
</feature>
<evidence type="ECO:0000256" key="5">
    <source>
        <dbReference type="ARBA" id="ARBA00023136"/>
    </source>
</evidence>
<feature type="transmembrane region" description="Helical" evidence="6">
    <location>
        <begin position="434"/>
        <end position="452"/>
    </location>
</feature>
<feature type="transmembrane region" description="Helical" evidence="6">
    <location>
        <begin position="406"/>
        <end position="422"/>
    </location>
</feature>
<dbReference type="InterPro" id="IPR009637">
    <property type="entry name" value="GPR107/GPR108-like"/>
</dbReference>
<dbReference type="EMBL" id="LGRX02004694">
    <property type="protein sequence ID" value="KAK3279743.1"/>
    <property type="molecule type" value="Genomic_DNA"/>
</dbReference>
<reference evidence="9 10" key="1">
    <citation type="journal article" date="2015" name="Genome Biol. Evol.">
        <title>Comparative Genomics of a Bacterivorous Green Alga Reveals Evolutionary Causalities and Consequences of Phago-Mixotrophic Mode of Nutrition.</title>
        <authorList>
            <person name="Burns J.A."/>
            <person name="Paasch A."/>
            <person name="Narechania A."/>
            <person name="Kim E."/>
        </authorList>
    </citation>
    <scope>NUCLEOTIDE SEQUENCE [LARGE SCALE GENOMIC DNA]</scope>
    <source>
        <strain evidence="9 10">PLY_AMNH</strain>
    </source>
</reference>
<dbReference type="Pfam" id="PF06814">
    <property type="entry name" value="GOST_TM"/>
    <property type="match status" value="1"/>
</dbReference>
<dbReference type="GO" id="GO:0016020">
    <property type="term" value="C:membrane"/>
    <property type="evidence" value="ECO:0007669"/>
    <property type="project" value="UniProtKB-SubCell"/>
</dbReference>
<dbReference type="InterPro" id="IPR054103">
    <property type="entry name" value="CAND6-7_N"/>
</dbReference>
<evidence type="ECO:0000259" key="7">
    <source>
        <dbReference type="Pfam" id="PF06814"/>
    </source>
</evidence>
<keyword evidence="4 6" id="KW-1133">Transmembrane helix</keyword>
<keyword evidence="10" id="KW-1185">Reference proteome</keyword>
<name>A0AAE0GKR7_9CHLO</name>
<dbReference type="Pfam" id="PF21904">
    <property type="entry name" value="CAND6-7_N"/>
    <property type="match status" value="1"/>
</dbReference>
<organism evidence="9 10">
    <name type="scientific">Cymbomonas tetramitiformis</name>
    <dbReference type="NCBI Taxonomy" id="36881"/>
    <lineage>
        <taxon>Eukaryota</taxon>
        <taxon>Viridiplantae</taxon>
        <taxon>Chlorophyta</taxon>
        <taxon>Pyramimonadophyceae</taxon>
        <taxon>Pyramimonadales</taxon>
        <taxon>Pyramimonadaceae</taxon>
        <taxon>Cymbomonas</taxon>
    </lineage>
</organism>
<comment type="subcellular location">
    <subcellularLocation>
        <location evidence="1">Membrane</location>
        <topology evidence="1">Multi-pass membrane protein</topology>
    </subcellularLocation>
</comment>
<feature type="transmembrane region" description="Helical" evidence="6">
    <location>
        <begin position="203"/>
        <end position="223"/>
    </location>
</feature>
<dbReference type="Proteomes" id="UP001190700">
    <property type="component" value="Unassembled WGS sequence"/>
</dbReference>
<evidence type="ECO:0000313" key="9">
    <source>
        <dbReference type="EMBL" id="KAK3279743.1"/>
    </source>
</evidence>